<keyword evidence="2" id="KW-1185">Reference proteome</keyword>
<accession>A0ABS8S6E9</accession>
<proteinExistence type="predicted"/>
<sequence>MSLHHHLHLTPIHHLLEAVTIIPPLQFMVEPTPPIVPTILTPPTTLIIGPETLSIPGYARPQLHLTPPLGDYYPSPPSIPGVYIYASTSGSGQTSTCYKGLWNPRVDGFGKLYREGKTSLLNSMLSQQRVDPSQELENSR</sequence>
<reference evidence="1 2" key="1">
    <citation type="journal article" date="2021" name="BMC Genomics">
        <title>Datura genome reveals duplications of psychoactive alkaloid biosynthetic genes and high mutation rate following tissue culture.</title>
        <authorList>
            <person name="Rajewski A."/>
            <person name="Carter-House D."/>
            <person name="Stajich J."/>
            <person name="Litt A."/>
        </authorList>
    </citation>
    <scope>NUCLEOTIDE SEQUENCE [LARGE SCALE GENOMIC DNA]</scope>
    <source>
        <strain evidence="1">AR-01</strain>
    </source>
</reference>
<dbReference type="EMBL" id="JACEIK010000307">
    <property type="protein sequence ID" value="MCD7454598.1"/>
    <property type="molecule type" value="Genomic_DNA"/>
</dbReference>
<dbReference type="Proteomes" id="UP000823775">
    <property type="component" value="Unassembled WGS sequence"/>
</dbReference>
<gene>
    <name evidence="1" type="ORF">HAX54_025294</name>
</gene>
<comment type="caution">
    <text evidence="1">The sequence shown here is derived from an EMBL/GenBank/DDBJ whole genome shotgun (WGS) entry which is preliminary data.</text>
</comment>
<organism evidence="1 2">
    <name type="scientific">Datura stramonium</name>
    <name type="common">Jimsonweed</name>
    <name type="synonym">Common thornapple</name>
    <dbReference type="NCBI Taxonomy" id="4076"/>
    <lineage>
        <taxon>Eukaryota</taxon>
        <taxon>Viridiplantae</taxon>
        <taxon>Streptophyta</taxon>
        <taxon>Embryophyta</taxon>
        <taxon>Tracheophyta</taxon>
        <taxon>Spermatophyta</taxon>
        <taxon>Magnoliopsida</taxon>
        <taxon>eudicotyledons</taxon>
        <taxon>Gunneridae</taxon>
        <taxon>Pentapetalae</taxon>
        <taxon>asterids</taxon>
        <taxon>lamiids</taxon>
        <taxon>Solanales</taxon>
        <taxon>Solanaceae</taxon>
        <taxon>Solanoideae</taxon>
        <taxon>Datureae</taxon>
        <taxon>Datura</taxon>
    </lineage>
</organism>
<evidence type="ECO:0000313" key="2">
    <source>
        <dbReference type="Proteomes" id="UP000823775"/>
    </source>
</evidence>
<evidence type="ECO:0000313" key="1">
    <source>
        <dbReference type="EMBL" id="MCD7454598.1"/>
    </source>
</evidence>
<name>A0ABS8S6E9_DATST</name>
<protein>
    <submittedName>
        <fullName evidence="1">Uncharacterized protein</fullName>
    </submittedName>
</protein>